<dbReference type="Pfam" id="PF03480">
    <property type="entry name" value="DctP"/>
    <property type="match status" value="1"/>
</dbReference>
<dbReference type="EMBL" id="FQXK01000005">
    <property type="protein sequence ID" value="SHH56095.1"/>
    <property type="molecule type" value="Genomic_DNA"/>
</dbReference>
<gene>
    <name evidence="2" type="ORF">SAMN02745229_00672</name>
</gene>
<dbReference type="Gene3D" id="3.40.190.170">
    <property type="entry name" value="Bacterial extracellular solute-binding protein, family 7"/>
    <property type="match status" value="1"/>
</dbReference>
<keyword evidence="1" id="KW-0732">Signal</keyword>
<keyword evidence="2" id="KW-0675">Receptor</keyword>
<dbReference type="InterPro" id="IPR004682">
    <property type="entry name" value="TRAP_DctP"/>
</dbReference>
<dbReference type="GO" id="GO:0030288">
    <property type="term" value="C:outer membrane-bounded periplasmic space"/>
    <property type="evidence" value="ECO:0007669"/>
    <property type="project" value="InterPro"/>
</dbReference>
<evidence type="ECO:0000313" key="3">
    <source>
        <dbReference type="Proteomes" id="UP000184278"/>
    </source>
</evidence>
<protein>
    <submittedName>
        <fullName evidence="2">Tripartite ATP-independent transporter solute receptor, DctP family</fullName>
    </submittedName>
</protein>
<dbReference type="InterPro" id="IPR038404">
    <property type="entry name" value="TRAP_DctP_sf"/>
</dbReference>
<dbReference type="GeneID" id="89510599"/>
<dbReference type="CDD" id="cd13671">
    <property type="entry name" value="PBP2_TRAP_SBP_like_3"/>
    <property type="match status" value="1"/>
</dbReference>
<name>A0A1M5TZ37_BUTFI</name>
<sequence length="356" mass="40844">MAGRDFVNKIIYRIVCVAIAVTLIVMCIPGCGSSSSKEDIAPEYQTICEEYKDVSPKYVFSYAENQAKDYPTSLGAIRFAYLVHQKSKGRIQIRVYTDSELGDEPDLVRELTRGGLDFIRASMSGLTEYNSEANVLVMPYLYKDADHMWKVLDGDIGQEIMDSFEGTGMVPLSWYDAGVRNFYSSEPVHTLEDISGKVIRIQESDIMEDIITDLGAVPYPTMFDEVYSALQTGRVDMAENNLSSYESMEHYKVAPYYIVDEHTRIPELQLISQTTYDKLTDEEKEIITSSAQESALYERELWKEREEVSRKRVIEGGCEIIYLSDNEKERFRKVIEGVYSKYCGDYMDLIERIQKY</sequence>
<dbReference type="GO" id="GO:0030246">
    <property type="term" value="F:carbohydrate binding"/>
    <property type="evidence" value="ECO:0007669"/>
    <property type="project" value="TreeGrafter"/>
</dbReference>
<dbReference type="InterPro" id="IPR018389">
    <property type="entry name" value="DctP_fam"/>
</dbReference>
<evidence type="ECO:0000256" key="1">
    <source>
        <dbReference type="ARBA" id="ARBA00022729"/>
    </source>
</evidence>
<dbReference type="RefSeq" id="WP_242951140.1">
    <property type="nucleotide sequence ID" value="NZ_FQXK01000005.1"/>
</dbReference>
<dbReference type="STRING" id="1121131.SAMN02745229_00672"/>
<accession>A0A1M5TZ37</accession>
<dbReference type="NCBIfam" id="NF037995">
    <property type="entry name" value="TRAP_S1"/>
    <property type="match status" value="1"/>
</dbReference>
<proteinExistence type="predicted"/>
<dbReference type="Proteomes" id="UP000184278">
    <property type="component" value="Unassembled WGS sequence"/>
</dbReference>
<dbReference type="AlphaFoldDB" id="A0A1M5TZ37"/>
<dbReference type="NCBIfam" id="TIGR00787">
    <property type="entry name" value="dctP"/>
    <property type="match status" value="1"/>
</dbReference>
<dbReference type="PANTHER" id="PTHR33376:SF2">
    <property type="entry name" value="DICARBOXYLATE-BINDING PERIPLASMIC PROTEIN"/>
    <property type="match status" value="1"/>
</dbReference>
<evidence type="ECO:0000313" key="2">
    <source>
        <dbReference type="EMBL" id="SHH56095.1"/>
    </source>
</evidence>
<dbReference type="PANTHER" id="PTHR33376">
    <property type="match status" value="1"/>
</dbReference>
<reference evidence="3" key="1">
    <citation type="submission" date="2016-11" db="EMBL/GenBank/DDBJ databases">
        <authorList>
            <person name="Varghese N."/>
            <person name="Submissions S."/>
        </authorList>
    </citation>
    <scope>NUCLEOTIDE SEQUENCE [LARGE SCALE GENOMIC DNA]</scope>
    <source>
        <strain evidence="3">DSM 3071</strain>
    </source>
</reference>
<keyword evidence="3" id="KW-1185">Reference proteome</keyword>
<dbReference type="PIRSF" id="PIRSF006470">
    <property type="entry name" value="DctB"/>
    <property type="match status" value="1"/>
</dbReference>
<organism evidence="2 3">
    <name type="scientific">Butyrivibrio fibrisolvens DSM 3071</name>
    <dbReference type="NCBI Taxonomy" id="1121131"/>
    <lineage>
        <taxon>Bacteria</taxon>
        <taxon>Bacillati</taxon>
        <taxon>Bacillota</taxon>
        <taxon>Clostridia</taxon>
        <taxon>Lachnospirales</taxon>
        <taxon>Lachnospiraceae</taxon>
        <taxon>Butyrivibrio</taxon>
    </lineage>
</organism>
<dbReference type="GO" id="GO:0055085">
    <property type="term" value="P:transmembrane transport"/>
    <property type="evidence" value="ECO:0007669"/>
    <property type="project" value="InterPro"/>
</dbReference>
<dbReference type="SUPFAM" id="SSF53850">
    <property type="entry name" value="Periplasmic binding protein-like II"/>
    <property type="match status" value="1"/>
</dbReference>